<dbReference type="Pfam" id="PF20594">
    <property type="entry name" value="DUF6794"/>
    <property type="match status" value="1"/>
</dbReference>
<evidence type="ECO:0000313" key="3">
    <source>
        <dbReference type="Proteomes" id="UP001430679"/>
    </source>
</evidence>
<sequence>MRTIILIFTLTVLTTLNLFGQNKLPKNLKQTVQYLDKDCSDSVKNKIKTIHQDSLIYAVYPFAKTEPYSNYKTIFDWTSDENGNPKITKYLENKGIFDYQSEVLLYSFRQYLLNGKINEKEILNKYIENQKKSEEKDKIKFVTDTINGIYIPKDLNDCFKQINSFWNDSTKIQVKNWKEDEFAGKVHLGFGMWIRNNWQLWGGSRLSKYFNDLGIHHPDDMSGIILDSYHRYLNKTDIKLEEQVKYYQEYWGNSKKAEQKRKEEEFIKYKIGKTLEFNYNKGYVSKEQENKFDNDICIAKCIITERNEKDFLIKVKIIETCDKKGIIYYDNEGYRIYDPKTKKWSNPPKRIIKRIKSNQEQWFEYKDWETIE</sequence>
<evidence type="ECO:0000259" key="1">
    <source>
        <dbReference type="Pfam" id="PF20594"/>
    </source>
</evidence>
<organism evidence="2 3">
    <name type="scientific">Flavobacterium piscisymbiosum</name>
    <dbReference type="NCBI Taxonomy" id="2893753"/>
    <lineage>
        <taxon>Bacteria</taxon>
        <taxon>Pseudomonadati</taxon>
        <taxon>Bacteroidota</taxon>
        <taxon>Flavobacteriia</taxon>
        <taxon>Flavobacteriales</taxon>
        <taxon>Flavobacteriaceae</taxon>
        <taxon>Flavobacterium</taxon>
    </lineage>
</organism>
<evidence type="ECO:0000313" key="2">
    <source>
        <dbReference type="EMBL" id="MCC9063404.1"/>
    </source>
</evidence>
<dbReference type="RefSeq" id="WP_230035595.1">
    <property type="nucleotide sequence ID" value="NZ_JAJJMM010000001.1"/>
</dbReference>
<comment type="caution">
    <text evidence="2">The sequence shown here is derived from an EMBL/GenBank/DDBJ whole genome shotgun (WGS) entry which is preliminary data.</text>
</comment>
<reference evidence="2" key="1">
    <citation type="submission" date="2021-11" db="EMBL/GenBank/DDBJ databases">
        <title>Description of novel Flavobacterium species.</title>
        <authorList>
            <person name="Saticioglu I.B."/>
            <person name="Ay H."/>
            <person name="Altun S."/>
            <person name="Duman M."/>
        </authorList>
    </citation>
    <scope>NUCLEOTIDE SEQUENCE</scope>
    <source>
        <strain evidence="2">F-30</strain>
    </source>
</reference>
<feature type="domain" description="DUF6794" evidence="1">
    <location>
        <begin position="151"/>
        <end position="233"/>
    </location>
</feature>
<accession>A0ABS8MD12</accession>
<gene>
    <name evidence="2" type="ORF">LNP81_10400</name>
</gene>
<dbReference type="InterPro" id="IPR046744">
    <property type="entry name" value="DUF6794"/>
</dbReference>
<proteinExistence type="predicted"/>
<dbReference type="EMBL" id="JAJJMM010000001">
    <property type="protein sequence ID" value="MCC9063404.1"/>
    <property type="molecule type" value="Genomic_DNA"/>
</dbReference>
<dbReference type="Proteomes" id="UP001430679">
    <property type="component" value="Unassembled WGS sequence"/>
</dbReference>
<name>A0ABS8MD12_9FLAO</name>
<keyword evidence="3" id="KW-1185">Reference proteome</keyword>
<protein>
    <recommendedName>
        <fullName evidence="1">DUF6794 domain-containing protein</fullName>
    </recommendedName>
</protein>